<sequence length="937" mass="106879">MFPNRIVVKVKSIIPLLLNHLFLPKNAATTREESELIQDRRIVMAEEFVSSGVQKLLGVVNRETKRLRGVHEQVADLICQKRALQSFLEDADAKKYGSERLRNLLEDVKDVIEDAEATEDSYLLKERSGEEKGIMTCVKRHSRFLFNRRKFATHIEGINKRISKLIARMCDFGIHQIIDGNCSESSQERQRVQRETQQTFPGSFENNLVGVEQSVKTLVGHLVDNNDNIQVVSISGMGGIEFTQKDIWQRVLQDLRPHDGDVKQMDEGTLQGKLCQLLETSRYLIVLDDVWKDEAWDRIKAAFPLKRGGSKVILTSRNEGVGLHADPTCFPFRPRTFTLEESWQLCKSIVFPKQDATEFVVDEELEAMGKKMMLTHCGGLPLAVKVLGGLLAKKPTVSEWEKVCDKVARESGLDDKKLSSVYRVLCLSYEDLPVHLKHCFLYLAHFPEDYKIDLEKLFLCWAAAGIIKSFHDGDTTIREKSKEDYLEDLVRRNMVTIVNSYSSWGSGYCQMHDIMREVCLLKSKEENFVDFINAHTSTTTINAHIPSRSRRLVVHGGSALHMLGRKKNKRVRSILCFGAEGNLWKQSSRGFRSLPLLRMLDLNGAKFKGGELPSSIGKLIHLRFLSLRGACVSKLPHSLGNLKFLLYLNLCVNQVVHVPNVLKEMLELRYLLLPAFMDDKTKLELAALVKLETLWYFPTKNISVTDLLCMTRLRTLRVYLNGGCTSETLSSSLRGLSKLEQFTLVASDKSHVYNGGDFTRDCNRLKSLTLVMHMPRSLEQDQFPPLLAHICLQYCRMEEDPMPVLEKLLHLESVDLSDSCFVGRRMVCSESGFPRLCALQISKQEELEEWIVEEGSVPCLRTLTIEKCEKLKELPDGLKYITCLKELKIQRMNKDWTKKLEPGGEHYTAESNTFLMFSFSIVSANKNNKVYQVRILT</sequence>
<dbReference type="CDD" id="cd14798">
    <property type="entry name" value="RX-CC_like"/>
    <property type="match status" value="1"/>
</dbReference>
<dbReference type="Gene3D" id="1.10.8.430">
    <property type="entry name" value="Helical domain of apoptotic protease-activating factors"/>
    <property type="match status" value="1"/>
</dbReference>
<gene>
    <name evidence="8" type="primary">BnaC03g44460D</name>
    <name evidence="8" type="ORF">GSBRNA2T00085228001</name>
</gene>
<dbReference type="InterPro" id="IPR032675">
    <property type="entry name" value="LRR_dom_sf"/>
</dbReference>
<dbReference type="FunFam" id="1.10.10.10:FF:000322">
    <property type="entry name" value="Probable disease resistance protein At1g63360"/>
    <property type="match status" value="1"/>
</dbReference>
<evidence type="ECO:0000259" key="5">
    <source>
        <dbReference type="Pfam" id="PF18052"/>
    </source>
</evidence>
<evidence type="ECO:0000259" key="6">
    <source>
        <dbReference type="Pfam" id="PF23559"/>
    </source>
</evidence>
<dbReference type="InterPro" id="IPR055414">
    <property type="entry name" value="LRR_R13L4/SHOC2-like"/>
</dbReference>
<dbReference type="Gramene" id="CDY15085">
    <property type="protein sequence ID" value="CDY15085"/>
    <property type="gene ID" value="GSBRNA2T00085228001"/>
</dbReference>
<dbReference type="InterPro" id="IPR042197">
    <property type="entry name" value="Apaf_helical"/>
</dbReference>
<dbReference type="SUPFAM" id="SSF52540">
    <property type="entry name" value="P-loop containing nucleoside triphosphate hydrolases"/>
    <property type="match status" value="1"/>
</dbReference>
<dbReference type="PRINTS" id="PR00364">
    <property type="entry name" value="DISEASERSIST"/>
</dbReference>
<feature type="domain" description="NB-ARC" evidence="4">
    <location>
        <begin position="241"/>
        <end position="355"/>
    </location>
</feature>
<dbReference type="GO" id="GO:0043531">
    <property type="term" value="F:ADP binding"/>
    <property type="evidence" value="ECO:0007669"/>
    <property type="project" value="InterPro"/>
</dbReference>
<evidence type="ECO:0000256" key="2">
    <source>
        <dbReference type="ARBA" id="ARBA00022741"/>
    </source>
</evidence>
<dbReference type="InterPro" id="IPR002182">
    <property type="entry name" value="NB-ARC"/>
</dbReference>
<dbReference type="Pfam" id="PF23598">
    <property type="entry name" value="LRR_14"/>
    <property type="match status" value="1"/>
</dbReference>
<dbReference type="InterPro" id="IPR036388">
    <property type="entry name" value="WH-like_DNA-bd_sf"/>
</dbReference>
<evidence type="ECO:0000313" key="8">
    <source>
        <dbReference type="EMBL" id="CDY15085.1"/>
    </source>
</evidence>
<dbReference type="GO" id="GO:0051707">
    <property type="term" value="P:response to other organism"/>
    <property type="evidence" value="ECO:0007669"/>
    <property type="project" value="UniProtKB-ARBA"/>
</dbReference>
<dbReference type="OMA" id="KMMLTHC"/>
<proteinExistence type="predicted"/>
<evidence type="ECO:0000256" key="3">
    <source>
        <dbReference type="ARBA" id="ARBA00022821"/>
    </source>
</evidence>
<evidence type="ECO:0000259" key="7">
    <source>
        <dbReference type="Pfam" id="PF23598"/>
    </source>
</evidence>
<protein>
    <submittedName>
        <fullName evidence="8">BnaC03g44460D protein</fullName>
    </submittedName>
</protein>
<dbReference type="Gene3D" id="3.80.10.10">
    <property type="entry name" value="Ribonuclease Inhibitor"/>
    <property type="match status" value="2"/>
</dbReference>
<dbReference type="Gene3D" id="1.10.10.10">
    <property type="entry name" value="Winged helix-like DNA-binding domain superfamily/Winged helix DNA-binding domain"/>
    <property type="match status" value="1"/>
</dbReference>
<dbReference type="PANTHER" id="PTHR23155">
    <property type="entry name" value="DISEASE RESISTANCE PROTEIN RP"/>
    <property type="match status" value="1"/>
</dbReference>
<feature type="domain" description="Disease resistance protein winged helix" evidence="6">
    <location>
        <begin position="446"/>
        <end position="518"/>
    </location>
</feature>
<keyword evidence="9" id="KW-1185">Reference proteome</keyword>
<dbReference type="SUPFAM" id="SSF52058">
    <property type="entry name" value="L domain-like"/>
    <property type="match status" value="1"/>
</dbReference>
<dbReference type="InterPro" id="IPR044974">
    <property type="entry name" value="Disease_R_plants"/>
</dbReference>
<keyword evidence="1" id="KW-0677">Repeat</keyword>
<feature type="domain" description="Disease resistance R13L4/SHOC-2-like LRR" evidence="7">
    <location>
        <begin position="571"/>
        <end position="897"/>
    </location>
</feature>
<dbReference type="InterPro" id="IPR027417">
    <property type="entry name" value="P-loop_NTPase"/>
</dbReference>
<organism evidence="8 9">
    <name type="scientific">Brassica napus</name>
    <name type="common">Rape</name>
    <dbReference type="NCBI Taxonomy" id="3708"/>
    <lineage>
        <taxon>Eukaryota</taxon>
        <taxon>Viridiplantae</taxon>
        <taxon>Streptophyta</taxon>
        <taxon>Embryophyta</taxon>
        <taxon>Tracheophyta</taxon>
        <taxon>Spermatophyta</taxon>
        <taxon>Magnoliopsida</taxon>
        <taxon>eudicotyledons</taxon>
        <taxon>Gunneridae</taxon>
        <taxon>Pentapetalae</taxon>
        <taxon>rosids</taxon>
        <taxon>malvids</taxon>
        <taxon>Brassicales</taxon>
        <taxon>Brassicaceae</taxon>
        <taxon>Brassiceae</taxon>
        <taxon>Brassica</taxon>
    </lineage>
</organism>
<keyword evidence="2" id="KW-0547">Nucleotide-binding</keyword>
<keyword evidence="3" id="KW-0611">Plant defense</keyword>
<dbReference type="Proteomes" id="UP000028999">
    <property type="component" value="Unassembled WGS sequence"/>
</dbReference>
<dbReference type="PANTHER" id="PTHR23155:SF1185">
    <property type="entry name" value="DISEASE RESISTANCE RPP8-LIKE PROTEIN 3-RELATED"/>
    <property type="match status" value="1"/>
</dbReference>
<dbReference type="FunFam" id="1.10.8.430:FF:000003">
    <property type="entry name" value="Probable disease resistance protein At5g66910"/>
    <property type="match status" value="1"/>
</dbReference>
<dbReference type="PaxDb" id="3708-A0A078FKW3"/>
<accession>A0A078FKW3</accession>
<dbReference type="InterPro" id="IPR041118">
    <property type="entry name" value="Rx_N"/>
</dbReference>
<dbReference type="GO" id="GO:0006952">
    <property type="term" value="P:defense response"/>
    <property type="evidence" value="ECO:0007669"/>
    <property type="project" value="UniProtKB-KW"/>
</dbReference>
<dbReference type="InterPro" id="IPR058922">
    <property type="entry name" value="WHD_DRP"/>
</dbReference>
<dbReference type="Pfam" id="PF18052">
    <property type="entry name" value="Rx_N"/>
    <property type="match status" value="1"/>
</dbReference>
<reference evidence="8 9" key="1">
    <citation type="journal article" date="2014" name="Science">
        <title>Plant genetics. Early allopolyploid evolution in the post-Neolithic Brassica napus oilseed genome.</title>
        <authorList>
            <person name="Chalhoub B."/>
            <person name="Denoeud F."/>
            <person name="Liu S."/>
            <person name="Parkin I.A."/>
            <person name="Tang H."/>
            <person name="Wang X."/>
            <person name="Chiquet J."/>
            <person name="Belcram H."/>
            <person name="Tong C."/>
            <person name="Samans B."/>
            <person name="Correa M."/>
            <person name="Da Silva C."/>
            <person name="Just J."/>
            <person name="Falentin C."/>
            <person name="Koh C.S."/>
            <person name="Le Clainche I."/>
            <person name="Bernard M."/>
            <person name="Bento P."/>
            <person name="Noel B."/>
            <person name="Labadie K."/>
            <person name="Alberti A."/>
            <person name="Charles M."/>
            <person name="Arnaud D."/>
            <person name="Guo H."/>
            <person name="Daviaud C."/>
            <person name="Alamery S."/>
            <person name="Jabbari K."/>
            <person name="Zhao M."/>
            <person name="Edger P.P."/>
            <person name="Chelaifa H."/>
            <person name="Tack D."/>
            <person name="Lassalle G."/>
            <person name="Mestiri I."/>
            <person name="Schnel N."/>
            <person name="Le Paslier M.C."/>
            <person name="Fan G."/>
            <person name="Renault V."/>
            <person name="Bayer P.E."/>
            <person name="Golicz A.A."/>
            <person name="Manoli S."/>
            <person name="Lee T.H."/>
            <person name="Thi V.H."/>
            <person name="Chalabi S."/>
            <person name="Hu Q."/>
            <person name="Fan C."/>
            <person name="Tollenaere R."/>
            <person name="Lu Y."/>
            <person name="Battail C."/>
            <person name="Shen J."/>
            <person name="Sidebottom C.H."/>
            <person name="Wang X."/>
            <person name="Canaguier A."/>
            <person name="Chauveau A."/>
            <person name="Berard A."/>
            <person name="Deniot G."/>
            <person name="Guan M."/>
            <person name="Liu Z."/>
            <person name="Sun F."/>
            <person name="Lim Y.P."/>
            <person name="Lyons E."/>
            <person name="Town C.D."/>
            <person name="Bancroft I."/>
            <person name="Wang X."/>
            <person name="Meng J."/>
            <person name="Ma J."/>
            <person name="Pires J.C."/>
            <person name="King G.J."/>
            <person name="Brunel D."/>
            <person name="Delourme R."/>
            <person name="Renard M."/>
            <person name="Aury J.M."/>
            <person name="Adams K.L."/>
            <person name="Batley J."/>
            <person name="Snowdon R.J."/>
            <person name="Tost J."/>
            <person name="Edwards D."/>
            <person name="Zhou Y."/>
            <person name="Hua W."/>
            <person name="Sharpe A.G."/>
            <person name="Paterson A.H."/>
            <person name="Guan C."/>
            <person name="Wincker P."/>
        </authorList>
    </citation>
    <scope>NUCLEOTIDE SEQUENCE [LARGE SCALE GENOMIC DNA]</scope>
    <source>
        <strain evidence="9">cv. Darmor-bzh</strain>
    </source>
</reference>
<dbReference type="STRING" id="3708.A0A078FKW3"/>
<evidence type="ECO:0000313" key="9">
    <source>
        <dbReference type="Proteomes" id="UP000028999"/>
    </source>
</evidence>
<dbReference type="InterPro" id="IPR038005">
    <property type="entry name" value="RX-like_CC"/>
</dbReference>
<dbReference type="AlphaFoldDB" id="A0A078FKW3"/>
<feature type="domain" description="Disease resistance N-terminal" evidence="5">
    <location>
        <begin position="48"/>
        <end position="131"/>
    </location>
</feature>
<dbReference type="Gene3D" id="1.20.5.4130">
    <property type="match status" value="1"/>
</dbReference>
<evidence type="ECO:0000259" key="4">
    <source>
        <dbReference type="Pfam" id="PF00931"/>
    </source>
</evidence>
<dbReference type="Pfam" id="PF00931">
    <property type="entry name" value="NB-ARC"/>
    <property type="match status" value="1"/>
</dbReference>
<name>A0A078FKW3_BRANA</name>
<evidence type="ECO:0000256" key="1">
    <source>
        <dbReference type="ARBA" id="ARBA00022737"/>
    </source>
</evidence>
<dbReference type="Pfam" id="PF23559">
    <property type="entry name" value="WHD_DRP"/>
    <property type="match status" value="1"/>
</dbReference>
<dbReference type="Gene3D" id="3.40.50.300">
    <property type="entry name" value="P-loop containing nucleotide triphosphate hydrolases"/>
    <property type="match status" value="1"/>
</dbReference>
<dbReference type="EMBL" id="LK032051">
    <property type="protein sequence ID" value="CDY15085.1"/>
    <property type="molecule type" value="Genomic_DNA"/>
</dbReference>